<dbReference type="AlphaFoldDB" id="A0A239DX07"/>
<evidence type="ECO:0000313" key="3">
    <source>
        <dbReference type="Proteomes" id="UP000198309"/>
    </source>
</evidence>
<name>A0A239DX07_9PSED</name>
<evidence type="ECO:0000313" key="1">
    <source>
        <dbReference type="EMBL" id="SDI94099.1"/>
    </source>
</evidence>
<dbReference type="EMBL" id="FZPC01000001">
    <property type="protein sequence ID" value="SNS37000.1"/>
    <property type="molecule type" value="Genomic_DNA"/>
</dbReference>
<evidence type="ECO:0000313" key="2">
    <source>
        <dbReference type="EMBL" id="SNS37000.1"/>
    </source>
</evidence>
<reference evidence="2 3" key="2">
    <citation type="submission" date="2017-06" db="EMBL/GenBank/DDBJ databases">
        <authorList>
            <person name="Varghese N."/>
            <person name="Submissions S."/>
        </authorList>
    </citation>
    <scope>NUCLEOTIDE SEQUENCE [LARGE SCALE GENOMIC DNA]</scope>
    <source>
        <strain evidence="2 3">RLD-1</strain>
    </source>
</reference>
<accession>A0A239DX07</accession>
<evidence type="ECO:0008006" key="5">
    <source>
        <dbReference type="Google" id="ProtNLM"/>
    </source>
</evidence>
<protein>
    <recommendedName>
        <fullName evidence="5">DUF3509 domain-containing protein</fullName>
    </recommendedName>
</protein>
<reference evidence="1 4" key="1">
    <citation type="submission" date="2016-10" db="EMBL/GenBank/DDBJ databases">
        <authorList>
            <person name="de Groot N.N."/>
        </authorList>
    </citation>
    <scope>NUCLEOTIDE SEQUENCE [LARGE SCALE GENOMIC DNA]</scope>
    <source>
        <strain evidence="1 4">CCM 7361</strain>
    </source>
</reference>
<keyword evidence="3" id="KW-1185">Reference proteome</keyword>
<dbReference type="Proteomes" id="UP000199693">
    <property type="component" value="Unassembled WGS sequence"/>
</dbReference>
<dbReference type="EMBL" id="FNEC01000010">
    <property type="protein sequence ID" value="SDI94099.1"/>
    <property type="molecule type" value="Genomic_DNA"/>
</dbReference>
<proteinExistence type="predicted"/>
<gene>
    <name evidence="1" type="ORF">SAMN05216189_1010140</name>
    <name evidence="2" type="ORF">SAMN06295949_101140</name>
</gene>
<dbReference type="InterPro" id="IPR021898">
    <property type="entry name" value="DUF3509"/>
</dbReference>
<organism evidence="1 4">
    <name type="scientific">Pseudomonas delhiensis</name>
    <dbReference type="NCBI Taxonomy" id="366289"/>
    <lineage>
        <taxon>Bacteria</taxon>
        <taxon>Pseudomonadati</taxon>
        <taxon>Pseudomonadota</taxon>
        <taxon>Gammaproteobacteria</taxon>
        <taxon>Pseudomonadales</taxon>
        <taxon>Pseudomonadaceae</taxon>
        <taxon>Pseudomonas</taxon>
    </lineage>
</organism>
<sequence length="115" mass="12519">MNANFADAFQSMKGHATTQAGSKMESPFQVLTDAFQAQFRVNFSLERPDGSIVLTLSTEAGVAAKRLIRHAQLQDAEQLQRLIQSIRFGIAIEQGDSAPRLLADMTAGRALRIAS</sequence>
<dbReference type="Pfam" id="PF12021">
    <property type="entry name" value="DUF3509"/>
    <property type="match status" value="1"/>
</dbReference>
<dbReference type="Proteomes" id="UP000198309">
    <property type="component" value="Unassembled WGS sequence"/>
</dbReference>
<evidence type="ECO:0000313" key="4">
    <source>
        <dbReference type="Proteomes" id="UP000199693"/>
    </source>
</evidence>